<dbReference type="Proteomes" id="UP000694521">
    <property type="component" value="Unplaced"/>
</dbReference>
<dbReference type="PANTHER" id="PTHR19288">
    <property type="entry name" value="4-NITROPHENYLPHOSPHATASE-RELATED"/>
    <property type="match status" value="1"/>
</dbReference>
<dbReference type="Pfam" id="PF13242">
    <property type="entry name" value="Hydrolase_like"/>
    <property type="match status" value="1"/>
</dbReference>
<dbReference type="Ensembl" id="ENSACDT00005028597.1">
    <property type="protein sequence ID" value="ENSACDP00005023922.1"/>
    <property type="gene ID" value="ENSACDG00005017349.1"/>
</dbReference>
<evidence type="ECO:0008006" key="3">
    <source>
        <dbReference type="Google" id="ProtNLM"/>
    </source>
</evidence>
<dbReference type="SUPFAM" id="SSF56784">
    <property type="entry name" value="HAD-like"/>
    <property type="match status" value="1"/>
</dbReference>
<accession>A0A8B9EP84</accession>
<evidence type="ECO:0000313" key="2">
    <source>
        <dbReference type="Proteomes" id="UP000694521"/>
    </source>
</evidence>
<dbReference type="PANTHER" id="PTHR19288:SF46">
    <property type="entry name" value="HALOACID DEHALOGENASE-LIKE HYDROLASE DOMAIN-CONTAINING PROTEIN 2"/>
    <property type="match status" value="1"/>
</dbReference>
<name>A0A8B9EP84_ANSCY</name>
<evidence type="ECO:0000313" key="1">
    <source>
        <dbReference type="Ensembl" id="ENSACDP00005023922.1"/>
    </source>
</evidence>
<dbReference type="AlphaFoldDB" id="A0A8B9EP84"/>
<reference evidence="1" key="1">
    <citation type="submission" date="2025-08" db="UniProtKB">
        <authorList>
            <consortium name="Ensembl"/>
        </authorList>
    </citation>
    <scope>IDENTIFICATION</scope>
</reference>
<proteinExistence type="predicted"/>
<dbReference type="InterPro" id="IPR036412">
    <property type="entry name" value="HAD-like_sf"/>
</dbReference>
<protein>
    <recommendedName>
        <fullName evidence="3">Haloacid dehalogenase-like hydrolase domain-containing protein 2</fullName>
    </recommendedName>
</protein>
<organism evidence="1 2">
    <name type="scientific">Anser cygnoides</name>
    <name type="common">Swan goose</name>
    <dbReference type="NCBI Taxonomy" id="8845"/>
    <lineage>
        <taxon>Eukaryota</taxon>
        <taxon>Metazoa</taxon>
        <taxon>Chordata</taxon>
        <taxon>Craniata</taxon>
        <taxon>Vertebrata</taxon>
        <taxon>Euteleostomi</taxon>
        <taxon>Archelosauria</taxon>
        <taxon>Archosauria</taxon>
        <taxon>Dinosauria</taxon>
        <taxon>Saurischia</taxon>
        <taxon>Theropoda</taxon>
        <taxon>Coelurosauria</taxon>
        <taxon>Aves</taxon>
        <taxon>Neognathae</taxon>
        <taxon>Galloanserae</taxon>
        <taxon>Anseriformes</taxon>
        <taxon>Anatidae</taxon>
        <taxon>Anserinae</taxon>
        <taxon>Anser</taxon>
    </lineage>
</organism>
<sequence length="232" mass="25815">MRTATRCALKAVLVDLSGTFHVEESAVPGVQEALKRVLISCALSADTNTMKECKRDLLERLTKLGFDIAENEIFTSLTAIRNLREQKQVQPLLLVDKKALPDFTGIATDDPIAVVVGLAPEHFHYEMMNEEFRLILDAGLEYAMDTKATVVEKSGKTFFLEALRGTSCAPEEAVMIGDDCRDDDSGAQDVGMRGILVRTGDEDKINPAPYLTCKSFPEMVEHILDRMLWEME</sequence>
<dbReference type="InterPro" id="IPR006357">
    <property type="entry name" value="HAD-SF_hydro_IIA"/>
</dbReference>
<dbReference type="GO" id="GO:0016791">
    <property type="term" value="F:phosphatase activity"/>
    <property type="evidence" value="ECO:0007669"/>
    <property type="project" value="TreeGrafter"/>
</dbReference>
<dbReference type="InterPro" id="IPR023214">
    <property type="entry name" value="HAD_sf"/>
</dbReference>
<dbReference type="Gene3D" id="3.40.50.1000">
    <property type="entry name" value="HAD superfamily/HAD-like"/>
    <property type="match status" value="2"/>
</dbReference>
<dbReference type="Pfam" id="PF13344">
    <property type="entry name" value="Hydrolase_6"/>
    <property type="match status" value="1"/>
</dbReference>
<keyword evidence="2" id="KW-1185">Reference proteome</keyword>
<dbReference type="GO" id="GO:0005737">
    <property type="term" value="C:cytoplasm"/>
    <property type="evidence" value="ECO:0007669"/>
    <property type="project" value="TreeGrafter"/>
</dbReference>
<reference evidence="1" key="2">
    <citation type="submission" date="2025-09" db="UniProtKB">
        <authorList>
            <consortium name="Ensembl"/>
        </authorList>
    </citation>
    <scope>IDENTIFICATION</scope>
</reference>